<dbReference type="EC" id="3.4.23.-" evidence="5"/>
<dbReference type="CDD" id="cd00518">
    <property type="entry name" value="H2MP"/>
    <property type="match status" value="1"/>
</dbReference>
<reference evidence="5" key="2">
    <citation type="journal article" date="2014" name="ISME J.">
        <title>Microbial stratification in low pH oxic and suboxic macroscopic growths along an acid mine drainage.</title>
        <authorList>
            <person name="Mendez-Garcia C."/>
            <person name="Mesa V."/>
            <person name="Sprenger R.R."/>
            <person name="Richter M."/>
            <person name="Diez M.S."/>
            <person name="Solano J."/>
            <person name="Bargiela R."/>
            <person name="Golyshina O.V."/>
            <person name="Manteca A."/>
            <person name="Ramos J.L."/>
            <person name="Gallego J.R."/>
            <person name="Llorente I."/>
            <person name="Martins Dos Santos V.A."/>
            <person name="Jensen O.N."/>
            <person name="Pelaez A.I."/>
            <person name="Sanchez J."/>
            <person name="Ferrer M."/>
        </authorList>
    </citation>
    <scope>NUCLEOTIDE SEQUENCE</scope>
</reference>
<evidence type="ECO:0000256" key="1">
    <source>
        <dbReference type="ARBA" id="ARBA00006814"/>
    </source>
</evidence>
<dbReference type="PANTHER" id="PTHR30302:SF1">
    <property type="entry name" value="HYDROGENASE 2 MATURATION PROTEASE"/>
    <property type="match status" value="1"/>
</dbReference>
<accession>T1AJI0</accession>
<dbReference type="AlphaFoldDB" id="T1AJI0"/>
<dbReference type="SUPFAM" id="SSF53163">
    <property type="entry name" value="HybD-like"/>
    <property type="match status" value="1"/>
</dbReference>
<dbReference type="Gene3D" id="3.40.50.1450">
    <property type="entry name" value="HybD-like"/>
    <property type="match status" value="1"/>
</dbReference>
<organism evidence="5">
    <name type="scientific">mine drainage metagenome</name>
    <dbReference type="NCBI Taxonomy" id="410659"/>
    <lineage>
        <taxon>unclassified sequences</taxon>
        <taxon>metagenomes</taxon>
        <taxon>ecological metagenomes</taxon>
    </lineage>
</organism>
<comment type="similarity">
    <text evidence="1">Belongs to the peptidase A31 family.</text>
</comment>
<evidence type="ECO:0000256" key="2">
    <source>
        <dbReference type="ARBA" id="ARBA00022670"/>
    </source>
</evidence>
<proteinExistence type="inferred from homology"/>
<dbReference type="Pfam" id="PF01750">
    <property type="entry name" value="HycI"/>
    <property type="match status" value="1"/>
</dbReference>
<comment type="caution">
    <text evidence="5">The sequence shown here is derived from an EMBL/GenBank/DDBJ whole genome shotgun (WGS) entry which is preliminary data.</text>
</comment>
<evidence type="ECO:0000256" key="4">
    <source>
        <dbReference type="ARBA" id="ARBA00022801"/>
    </source>
</evidence>
<dbReference type="InterPro" id="IPR000671">
    <property type="entry name" value="Peptidase_A31"/>
</dbReference>
<dbReference type="PANTHER" id="PTHR30302">
    <property type="entry name" value="HYDROGENASE 1 MATURATION PROTEASE"/>
    <property type="match status" value="1"/>
</dbReference>
<evidence type="ECO:0000256" key="3">
    <source>
        <dbReference type="ARBA" id="ARBA00022750"/>
    </source>
</evidence>
<dbReference type="GO" id="GO:0004190">
    <property type="term" value="F:aspartic-type endopeptidase activity"/>
    <property type="evidence" value="ECO:0007669"/>
    <property type="project" value="UniProtKB-KW"/>
</dbReference>
<keyword evidence="4 5" id="KW-0378">Hydrolase</keyword>
<dbReference type="InterPro" id="IPR023430">
    <property type="entry name" value="Pept_HybD-like_dom_sf"/>
</dbReference>
<dbReference type="GO" id="GO:0016485">
    <property type="term" value="P:protein processing"/>
    <property type="evidence" value="ECO:0007669"/>
    <property type="project" value="TreeGrafter"/>
</dbReference>
<name>T1AJI0_9ZZZZ</name>
<gene>
    <name evidence="5" type="ORF">B2A_10478</name>
</gene>
<dbReference type="EMBL" id="AUZZ01007553">
    <property type="protein sequence ID" value="EQD42125.1"/>
    <property type="molecule type" value="Genomic_DNA"/>
</dbReference>
<protein>
    <submittedName>
        <fullName evidence="5">Peptidase A31, hydrogen uptake protein</fullName>
        <ecNumber evidence="5">3.4.23.-</ecNumber>
    </submittedName>
</protein>
<sequence>MTAPHPTGRPAVGPLVIGLGNDLRRDDACGLEVARRLRDRVGGAARIVECDGEVGHLLDLWNGVDWVVVVDAVRSGGTPGTVLRLALPSDRVGGTARGTGSTHGLSLGEAVGLAEALGRRPPRVEVVGIEGTDFALGSGLSPAVEAAVEQVVERLAVELGGGSATSA</sequence>
<evidence type="ECO:0000313" key="5">
    <source>
        <dbReference type="EMBL" id="EQD42125.1"/>
    </source>
</evidence>
<keyword evidence="3" id="KW-0064">Aspartyl protease</keyword>
<dbReference type="NCBIfam" id="TIGR00072">
    <property type="entry name" value="hydrog_prot"/>
    <property type="match status" value="1"/>
</dbReference>
<dbReference type="GO" id="GO:0008047">
    <property type="term" value="F:enzyme activator activity"/>
    <property type="evidence" value="ECO:0007669"/>
    <property type="project" value="InterPro"/>
</dbReference>
<keyword evidence="2" id="KW-0645">Protease</keyword>
<reference evidence="5" key="1">
    <citation type="submission" date="2013-08" db="EMBL/GenBank/DDBJ databases">
        <authorList>
            <person name="Mendez C."/>
            <person name="Richter M."/>
            <person name="Ferrer M."/>
            <person name="Sanchez J."/>
        </authorList>
    </citation>
    <scope>NUCLEOTIDE SEQUENCE</scope>
</reference>